<reference evidence="3" key="1">
    <citation type="submission" date="2022-12" db="EMBL/GenBank/DDBJ databases">
        <title>Draft genome assemblies for two species of Escallonia (Escalloniales).</title>
        <authorList>
            <person name="Chanderbali A."/>
            <person name="Dervinis C."/>
            <person name="Anghel I."/>
            <person name="Soltis D."/>
            <person name="Soltis P."/>
            <person name="Zapata F."/>
        </authorList>
    </citation>
    <scope>NUCLEOTIDE SEQUENCE</scope>
    <source>
        <strain evidence="3">UCBG64.0493</strain>
        <tissue evidence="3">Leaf</tissue>
    </source>
</reference>
<evidence type="ECO:0000313" key="3">
    <source>
        <dbReference type="EMBL" id="KAK3025671.1"/>
    </source>
</evidence>
<comment type="caution">
    <text evidence="3">The sequence shown here is derived from an EMBL/GenBank/DDBJ whole genome shotgun (WGS) entry which is preliminary data.</text>
</comment>
<dbReference type="Proteomes" id="UP001188597">
    <property type="component" value="Unassembled WGS sequence"/>
</dbReference>
<feature type="domain" description="Retrotransposon Copia-like N-terminal" evidence="2">
    <location>
        <begin position="82"/>
        <end position="124"/>
    </location>
</feature>
<evidence type="ECO:0000313" key="4">
    <source>
        <dbReference type="Proteomes" id="UP001188597"/>
    </source>
</evidence>
<organism evidence="3 4">
    <name type="scientific">Escallonia herrerae</name>
    <dbReference type="NCBI Taxonomy" id="1293975"/>
    <lineage>
        <taxon>Eukaryota</taxon>
        <taxon>Viridiplantae</taxon>
        <taxon>Streptophyta</taxon>
        <taxon>Embryophyta</taxon>
        <taxon>Tracheophyta</taxon>
        <taxon>Spermatophyta</taxon>
        <taxon>Magnoliopsida</taxon>
        <taxon>eudicotyledons</taxon>
        <taxon>Gunneridae</taxon>
        <taxon>Pentapetalae</taxon>
        <taxon>asterids</taxon>
        <taxon>campanulids</taxon>
        <taxon>Escalloniales</taxon>
        <taxon>Escalloniaceae</taxon>
        <taxon>Escallonia</taxon>
    </lineage>
</organism>
<feature type="region of interest" description="Disordered" evidence="1">
    <location>
        <begin position="145"/>
        <end position="165"/>
    </location>
</feature>
<dbReference type="InterPro" id="IPR029472">
    <property type="entry name" value="Copia-like_N"/>
</dbReference>
<dbReference type="AlphaFoldDB" id="A0AA88WDB0"/>
<dbReference type="EMBL" id="JAVXUP010000537">
    <property type="protein sequence ID" value="KAK3025671.1"/>
    <property type="molecule type" value="Genomic_DNA"/>
</dbReference>
<accession>A0AA88WDB0</accession>
<evidence type="ECO:0000259" key="2">
    <source>
        <dbReference type="Pfam" id="PF14244"/>
    </source>
</evidence>
<protein>
    <recommendedName>
        <fullName evidence="2">Retrotransposon Copia-like N-terminal domain-containing protein</fullName>
    </recommendedName>
</protein>
<sequence length="165" mass="18633">MSLRCHAIQARDDVVGITELRATAVLTPSSASSFEQTGEKGSHQPLAHHTSVPPLAPPPRQPIECNSNQSKAIFTTSPYYSHLSDHLGPIFVTHPLSESGDTYFTWRRNFMNARHSKNKFSFENSSTTDTYQPFDLDEMNTMNSPFSHTEPKTTNHMFQPTWYSN</sequence>
<name>A0AA88WDB0_9ASTE</name>
<dbReference type="Pfam" id="PF14244">
    <property type="entry name" value="Retrotran_gag_3"/>
    <property type="match status" value="1"/>
</dbReference>
<gene>
    <name evidence="3" type="ORF">RJ639_041963</name>
</gene>
<evidence type="ECO:0000256" key="1">
    <source>
        <dbReference type="SAM" id="MobiDB-lite"/>
    </source>
</evidence>
<keyword evidence="4" id="KW-1185">Reference proteome</keyword>
<feature type="region of interest" description="Disordered" evidence="1">
    <location>
        <begin position="29"/>
        <end position="62"/>
    </location>
</feature>
<proteinExistence type="predicted"/>